<dbReference type="Proteomes" id="UP001500866">
    <property type="component" value="Unassembled WGS sequence"/>
</dbReference>
<dbReference type="Gene3D" id="3.40.630.30">
    <property type="match status" value="1"/>
</dbReference>
<accession>A0ABP3QY18</accession>
<gene>
    <name evidence="2" type="ORF">GCM10009001_10740</name>
</gene>
<comment type="caution">
    <text evidence="2">The sequence shown here is derived from an EMBL/GenBank/DDBJ whole genome shotgun (WGS) entry which is preliminary data.</text>
</comment>
<dbReference type="InterPro" id="IPR016181">
    <property type="entry name" value="Acyl_CoA_acyltransferase"/>
</dbReference>
<dbReference type="SUPFAM" id="SSF55729">
    <property type="entry name" value="Acyl-CoA N-acyltransferases (Nat)"/>
    <property type="match status" value="1"/>
</dbReference>
<dbReference type="InterPro" id="IPR000182">
    <property type="entry name" value="GNAT_dom"/>
</dbReference>
<dbReference type="EMBL" id="BAAADS010000006">
    <property type="protein sequence ID" value="GAA0596476.1"/>
    <property type="molecule type" value="Genomic_DNA"/>
</dbReference>
<reference evidence="3" key="1">
    <citation type="journal article" date="2019" name="Int. J. Syst. Evol. Microbiol.">
        <title>The Global Catalogue of Microorganisms (GCM) 10K type strain sequencing project: providing services to taxonomists for standard genome sequencing and annotation.</title>
        <authorList>
            <consortium name="The Broad Institute Genomics Platform"/>
            <consortium name="The Broad Institute Genome Sequencing Center for Infectious Disease"/>
            <person name="Wu L."/>
            <person name="Ma J."/>
        </authorList>
    </citation>
    <scope>NUCLEOTIDE SEQUENCE [LARGE SCALE GENOMIC DNA]</scope>
    <source>
        <strain evidence="3">JCM 15395</strain>
    </source>
</reference>
<evidence type="ECO:0000313" key="3">
    <source>
        <dbReference type="Proteomes" id="UP001500866"/>
    </source>
</evidence>
<organism evidence="2 3">
    <name type="scientific">Virgibacillus siamensis</name>
    <dbReference type="NCBI Taxonomy" id="480071"/>
    <lineage>
        <taxon>Bacteria</taxon>
        <taxon>Bacillati</taxon>
        <taxon>Bacillota</taxon>
        <taxon>Bacilli</taxon>
        <taxon>Bacillales</taxon>
        <taxon>Bacillaceae</taxon>
        <taxon>Virgibacillus</taxon>
    </lineage>
</organism>
<proteinExistence type="predicted"/>
<dbReference type="CDD" id="cd04301">
    <property type="entry name" value="NAT_SF"/>
    <property type="match status" value="1"/>
</dbReference>
<evidence type="ECO:0000313" key="2">
    <source>
        <dbReference type="EMBL" id="GAA0596476.1"/>
    </source>
</evidence>
<sequence length="243" mass="28097">MKMKTDLYKKIKVVKGENFVTIEDSKNLAEYELIRLINDLMNQSDVKNTKNINILVESKFSEQVDSELRQNGFKLHDENVTVRKELDTHITVEQFYPLKTLNELRENEFKTIWQKSMEGSLNAPSSLNIDEQMRSVEVELGPGYKDSCIVAYEGENPIGVIMPHIEPGTKEEGRIFYFGLIPEERGKGKSKPLHQQALASLKNQFDASYYIGSTSHNNKPMLKTFERNGCRVLERNKVYKRKM</sequence>
<dbReference type="PROSITE" id="PS51186">
    <property type="entry name" value="GNAT"/>
    <property type="match status" value="1"/>
</dbReference>
<feature type="domain" description="N-acetyltransferase" evidence="1">
    <location>
        <begin position="96"/>
        <end position="243"/>
    </location>
</feature>
<name>A0ABP3QY18_9BACI</name>
<protein>
    <submittedName>
        <fullName evidence="2">GNAT family N-acetyltransferase</fullName>
    </submittedName>
</protein>
<evidence type="ECO:0000259" key="1">
    <source>
        <dbReference type="PROSITE" id="PS51186"/>
    </source>
</evidence>
<keyword evidence="3" id="KW-1185">Reference proteome</keyword>
<dbReference type="Pfam" id="PF00583">
    <property type="entry name" value="Acetyltransf_1"/>
    <property type="match status" value="1"/>
</dbReference>